<keyword evidence="6" id="KW-0547">Nucleotide-binding</keyword>
<dbReference type="Proteomes" id="UP001186944">
    <property type="component" value="Unassembled WGS sequence"/>
</dbReference>
<evidence type="ECO:0000256" key="8">
    <source>
        <dbReference type="ARBA" id="ARBA00022842"/>
    </source>
</evidence>
<accession>A0AA89BTH1</accession>
<evidence type="ECO:0000256" key="3">
    <source>
        <dbReference type="ARBA" id="ARBA00022679"/>
    </source>
</evidence>
<dbReference type="InterPro" id="IPR024810">
    <property type="entry name" value="MAB21L/cGLR"/>
</dbReference>
<dbReference type="SMART" id="SM01265">
    <property type="entry name" value="Mab-21"/>
    <property type="match status" value="1"/>
</dbReference>
<comment type="similarity">
    <text evidence="2">Belongs to the mab-21 family.</text>
</comment>
<dbReference type="Gene3D" id="1.10.1410.40">
    <property type="match status" value="1"/>
</dbReference>
<reference evidence="11" key="1">
    <citation type="submission" date="2019-08" db="EMBL/GenBank/DDBJ databases">
        <title>The improved chromosome-level genome for the pearl oyster Pinctada fucata martensii using PacBio sequencing and Hi-C.</title>
        <authorList>
            <person name="Zheng Z."/>
        </authorList>
    </citation>
    <scope>NUCLEOTIDE SEQUENCE</scope>
    <source>
        <strain evidence="11">ZZ-2019</strain>
        <tissue evidence="11">Adductor muscle</tissue>
    </source>
</reference>
<evidence type="ECO:0000256" key="1">
    <source>
        <dbReference type="ARBA" id="ARBA00001946"/>
    </source>
</evidence>
<protein>
    <recommendedName>
        <fullName evidence="13">Mab-21-like HhH/H2TH-like domain-containing protein</fullName>
    </recommendedName>
</protein>
<dbReference type="GO" id="GO:0046872">
    <property type="term" value="F:metal ion binding"/>
    <property type="evidence" value="ECO:0007669"/>
    <property type="project" value="UniProtKB-KW"/>
</dbReference>
<evidence type="ECO:0000256" key="4">
    <source>
        <dbReference type="ARBA" id="ARBA00022695"/>
    </source>
</evidence>
<keyword evidence="5" id="KW-0479">Metal-binding</keyword>
<evidence type="ECO:0000256" key="6">
    <source>
        <dbReference type="ARBA" id="ARBA00022741"/>
    </source>
</evidence>
<dbReference type="EMBL" id="VSWD01000012">
    <property type="protein sequence ID" value="KAK3086716.1"/>
    <property type="molecule type" value="Genomic_DNA"/>
</dbReference>
<evidence type="ECO:0000259" key="10">
    <source>
        <dbReference type="Pfam" id="PF20266"/>
    </source>
</evidence>
<dbReference type="InterPro" id="IPR046906">
    <property type="entry name" value="Mab-21_HhH/H2TH-like"/>
</dbReference>
<gene>
    <name evidence="11" type="ORF">FSP39_022406</name>
</gene>
<proteinExistence type="inferred from homology"/>
<keyword evidence="3" id="KW-0808">Transferase</keyword>
<keyword evidence="8" id="KW-0460">Magnesium</keyword>
<dbReference type="GO" id="GO:0016779">
    <property type="term" value="F:nucleotidyltransferase activity"/>
    <property type="evidence" value="ECO:0007669"/>
    <property type="project" value="UniProtKB-KW"/>
</dbReference>
<name>A0AA89BTH1_PINIB</name>
<evidence type="ECO:0000256" key="7">
    <source>
        <dbReference type="ARBA" id="ARBA00022840"/>
    </source>
</evidence>
<feature type="domain" description="Mab-21-like nucleotidyltransferase" evidence="9">
    <location>
        <begin position="89"/>
        <end position="170"/>
    </location>
</feature>
<dbReference type="GO" id="GO:0005524">
    <property type="term" value="F:ATP binding"/>
    <property type="evidence" value="ECO:0007669"/>
    <property type="project" value="UniProtKB-KW"/>
</dbReference>
<dbReference type="Pfam" id="PF03281">
    <property type="entry name" value="Mab-21"/>
    <property type="match status" value="1"/>
</dbReference>
<comment type="caution">
    <text evidence="11">The sequence shown here is derived from an EMBL/GenBank/DDBJ whole genome shotgun (WGS) entry which is preliminary data.</text>
</comment>
<keyword evidence="7" id="KW-0067">ATP-binding</keyword>
<evidence type="ECO:0000256" key="2">
    <source>
        <dbReference type="ARBA" id="ARBA00008307"/>
    </source>
</evidence>
<feature type="domain" description="Mab-21-like HhH/H2TH-like" evidence="10">
    <location>
        <begin position="179"/>
        <end position="270"/>
    </location>
</feature>
<evidence type="ECO:0008006" key="13">
    <source>
        <dbReference type="Google" id="ProtNLM"/>
    </source>
</evidence>
<organism evidence="11 12">
    <name type="scientific">Pinctada imbricata</name>
    <name type="common">Atlantic pearl-oyster</name>
    <name type="synonym">Pinctada martensii</name>
    <dbReference type="NCBI Taxonomy" id="66713"/>
    <lineage>
        <taxon>Eukaryota</taxon>
        <taxon>Metazoa</taxon>
        <taxon>Spiralia</taxon>
        <taxon>Lophotrochozoa</taxon>
        <taxon>Mollusca</taxon>
        <taxon>Bivalvia</taxon>
        <taxon>Autobranchia</taxon>
        <taxon>Pteriomorphia</taxon>
        <taxon>Pterioida</taxon>
        <taxon>Pterioidea</taxon>
        <taxon>Pteriidae</taxon>
        <taxon>Pinctada</taxon>
    </lineage>
</organism>
<dbReference type="InterPro" id="IPR046903">
    <property type="entry name" value="Mab-21-like_nuc_Trfase"/>
</dbReference>
<keyword evidence="12" id="KW-1185">Reference proteome</keyword>
<comment type="cofactor">
    <cofactor evidence="1">
        <name>Mg(2+)</name>
        <dbReference type="ChEBI" id="CHEBI:18420"/>
    </cofactor>
</comment>
<dbReference type="AlphaFoldDB" id="A0AA89BTH1"/>
<sequence>MFVERKAIALPESAVQISQLSTVPSIFILEFDRVYPGFGLVRCLKCDQNNDILYKSLEWRGRDKYVSSKSVRETFAVTKSSFVHGPCQTSRFHGIEMDQVYALKCPIWPTQAQSFIKKSLDRGWPSKDILTEICTDGCLLIPINSKQQQCSDSTDLEWRISFSLAEKRLIFSMNHCQLLCYGLLKLFLNEVLKEIPTINDLLCSYFMKTAVFWEISENTNAWLPVNFLSSFWNAFRRLISWVHVGYCPNFFIPENNMFFGKICGKKQKMLLKTLGDLYREGYFSLLQCSSLNKTFSMIINNLDFTISHRNNETEVEEQKFQQILSFMPEEEVHEIHETMQYLENTSLLNVQTPEMMYALTFRVNSLVQSLAESFFIPQKSLYHAYTPNRVLYQYIKAGQRMLLKTNTFAFMDKFIYAKHIYGSGNYYKAIRLLSFLKTQLQEQPKMNYWNTSEEMIASIKEQGIRYDMLIKTLIMGNPCTKRYSEIEELNLEIHFSSDTEGLSIIYIPPLVFIIFLMFLSYQRLEEDEQVSTILSKLHRQQRQKDLASELYALLCHDDAFHIRGTEKAISWHILGICQQLLNNKQGAKESYTKALNDEYTYFRQAAEIRIDSLKSDDSDSDSIPTVYYE</sequence>
<dbReference type="Pfam" id="PF20266">
    <property type="entry name" value="Mab-21_C"/>
    <property type="match status" value="1"/>
</dbReference>
<evidence type="ECO:0000259" key="9">
    <source>
        <dbReference type="Pfam" id="PF03281"/>
    </source>
</evidence>
<dbReference type="PANTHER" id="PTHR10656">
    <property type="entry name" value="CELL FATE DETERMINING PROTEIN MAB21-RELATED"/>
    <property type="match status" value="1"/>
</dbReference>
<evidence type="ECO:0000313" key="11">
    <source>
        <dbReference type="EMBL" id="KAK3086716.1"/>
    </source>
</evidence>
<evidence type="ECO:0000256" key="5">
    <source>
        <dbReference type="ARBA" id="ARBA00022723"/>
    </source>
</evidence>
<keyword evidence="4" id="KW-0548">Nucleotidyltransferase</keyword>
<dbReference type="PANTHER" id="PTHR10656:SF42">
    <property type="entry name" value="CYCLIC GMP-AMP SYNTHASE-LIKE PROTEIN-RELATED"/>
    <property type="match status" value="1"/>
</dbReference>
<evidence type="ECO:0000313" key="12">
    <source>
        <dbReference type="Proteomes" id="UP001186944"/>
    </source>
</evidence>